<gene>
    <name evidence="1" type="ORF">BCF53_1042</name>
</gene>
<dbReference type="Proteomes" id="UP000295793">
    <property type="component" value="Unassembled WGS sequence"/>
</dbReference>
<keyword evidence="2" id="KW-1185">Reference proteome</keyword>
<reference evidence="1 2" key="1">
    <citation type="submission" date="2019-03" db="EMBL/GenBank/DDBJ databases">
        <title>Genomic Encyclopedia of Archaeal and Bacterial Type Strains, Phase II (KMG-II): from individual species to whole genera.</title>
        <authorList>
            <person name="Goeker M."/>
        </authorList>
    </citation>
    <scope>NUCLEOTIDE SEQUENCE [LARGE SCALE GENOMIC DNA]</scope>
    <source>
        <strain evidence="1 2">DSM 15388</strain>
    </source>
</reference>
<dbReference type="AlphaFoldDB" id="A0A4V2UJY6"/>
<evidence type="ECO:0000313" key="2">
    <source>
        <dbReference type="Proteomes" id="UP000295793"/>
    </source>
</evidence>
<evidence type="ECO:0000313" key="1">
    <source>
        <dbReference type="EMBL" id="TCS41899.1"/>
    </source>
</evidence>
<dbReference type="EMBL" id="SLZR01000004">
    <property type="protein sequence ID" value="TCS41899.1"/>
    <property type="molecule type" value="Genomic_DNA"/>
</dbReference>
<accession>A0A4V2UJY6</accession>
<protein>
    <submittedName>
        <fullName evidence="1">Uncharacterized protein</fullName>
    </submittedName>
</protein>
<proteinExistence type="predicted"/>
<sequence length="39" mass="4785">MEVLLIVELYFWLYEAYNEGGQKNFAPLNFRYNKINRLN</sequence>
<organism evidence="1 2">
    <name type="scientific">Reinekea marinisedimentorum</name>
    <dbReference type="NCBI Taxonomy" id="230495"/>
    <lineage>
        <taxon>Bacteria</taxon>
        <taxon>Pseudomonadati</taxon>
        <taxon>Pseudomonadota</taxon>
        <taxon>Gammaproteobacteria</taxon>
        <taxon>Oceanospirillales</taxon>
        <taxon>Saccharospirillaceae</taxon>
        <taxon>Reinekea</taxon>
    </lineage>
</organism>
<comment type="caution">
    <text evidence="1">The sequence shown here is derived from an EMBL/GenBank/DDBJ whole genome shotgun (WGS) entry which is preliminary data.</text>
</comment>
<name>A0A4V2UJY6_9GAMM</name>